<organism evidence="1 2">
    <name type="scientific">Micrococcus cohnii</name>
    <dbReference type="NCBI Taxonomy" id="993416"/>
    <lineage>
        <taxon>Bacteria</taxon>
        <taxon>Bacillati</taxon>
        <taxon>Actinomycetota</taxon>
        <taxon>Actinomycetes</taxon>
        <taxon>Micrococcales</taxon>
        <taxon>Micrococcaceae</taxon>
        <taxon>Micrococcus</taxon>
    </lineage>
</organism>
<name>A0A7W7GPF5_9MICC</name>
<keyword evidence="2" id="KW-1185">Reference proteome</keyword>
<gene>
    <name evidence="1" type="ORF">HDA30_001358</name>
</gene>
<evidence type="ECO:0000313" key="1">
    <source>
        <dbReference type="EMBL" id="MBB4735850.1"/>
    </source>
</evidence>
<dbReference type="EMBL" id="JACHNA010000001">
    <property type="protein sequence ID" value="MBB4735850.1"/>
    <property type="molecule type" value="Genomic_DNA"/>
</dbReference>
<accession>A0A7W7GPF5</accession>
<dbReference type="RefSeq" id="WP_184241483.1">
    <property type="nucleotide sequence ID" value="NZ_JACHNA010000001.1"/>
</dbReference>
<dbReference type="AlphaFoldDB" id="A0A7W7GPF5"/>
<reference evidence="1 2" key="1">
    <citation type="submission" date="2020-08" db="EMBL/GenBank/DDBJ databases">
        <title>Sequencing the genomes of 1000 actinobacteria strains.</title>
        <authorList>
            <person name="Klenk H.-P."/>
        </authorList>
    </citation>
    <scope>NUCLEOTIDE SEQUENCE [LARGE SCALE GENOMIC DNA]</scope>
    <source>
        <strain evidence="1 2">DSM 23974</strain>
    </source>
</reference>
<dbReference type="Proteomes" id="UP000540191">
    <property type="component" value="Unassembled WGS sequence"/>
</dbReference>
<comment type="caution">
    <text evidence="1">The sequence shown here is derived from an EMBL/GenBank/DDBJ whole genome shotgun (WGS) entry which is preliminary data.</text>
</comment>
<evidence type="ECO:0000313" key="2">
    <source>
        <dbReference type="Proteomes" id="UP000540191"/>
    </source>
</evidence>
<protein>
    <submittedName>
        <fullName evidence="1">Uncharacterized protein</fullName>
    </submittedName>
</protein>
<proteinExistence type="predicted"/>
<sequence length="48" mass="5141">MTALDCTVRGTLRGLRLEEHTPPVPGFGVAGDLDDEDEHAPYEVVCTG</sequence>